<proteinExistence type="predicted"/>
<feature type="domain" description="DUF5655" evidence="1">
    <location>
        <begin position="15"/>
        <end position="107"/>
    </location>
</feature>
<dbReference type="EMBL" id="JBBUTH010000009">
    <property type="protein sequence ID" value="MEK8052185.1"/>
    <property type="molecule type" value="Genomic_DNA"/>
</dbReference>
<sequence>MPSRAQLPQGPLASLEDYMFALGDDVQRKELKLYAAFKRLKNFATVVPQKGRLLLYLHLDPASLGPLPPNARDVNQQGHWGTGDLELALTTQEQLDAAKGWVVMAYEGKAPAVASPA</sequence>
<reference evidence="2 3" key="1">
    <citation type="submission" date="2024-04" db="EMBL/GenBank/DDBJ databases">
        <title>Novel species of the genus Ideonella isolated from streams.</title>
        <authorList>
            <person name="Lu H."/>
        </authorList>
    </citation>
    <scope>NUCLEOTIDE SEQUENCE [LARGE SCALE GENOMIC DNA]</scope>
    <source>
        <strain evidence="2 3">DXS22W</strain>
    </source>
</reference>
<evidence type="ECO:0000259" key="1">
    <source>
        <dbReference type="Pfam" id="PF18899"/>
    </source>
</evidence>
<dbReference type="RefSeq" id="WP_341411902.1">
    <property type="nucleotide sequence ID" value="NZ_JBBUTH010000009.1"/>
</dbReference>
<keyword evidence="3" id="KW-1185">Reference proteome</keyword>
<accession>A0ABU9CNF9</accession>
<organism evidence="2 3">
    <name type="scientific">Pseudaquabacterium inlustre</name>
    <dbReference type="NCBI Taxonomy" id="2984192"/>
    <lineage>
        <taxon>Bacteria</taxon>
        <taxon>Pseudomonadati</taxon>
        <taxon>Pseudomonadota</taxon>
        <taxon>Betaproteobacteria</taxon>
        <taxon>Burkholderiales</taxon>
        <taxon>Sphaerotilaceae</taxon>
        <taxon>Pseudaquabacterium</taxon>
    </lineage>
</organism>
<gene>
    <name evidence="2" type="ORF">AACH10_18175</name>
</gene>
<dbReference type="Pfam" id="PF18899">
    <property type="entry name" value="DUF5655"/>
    <property type="match status" value="1"/>
</dbReference>
<comment type="caution">
    <text evidence="2">The sequence shown here is derived from an EMBL/GenBank/DDBJ whole genome shotgun (WGS) entry which is preliminary data.</text>
</comment>
<evidence type="ECO:0000313" key="2">
    <source>
        <dbReference type="EMBL" id="MEK8052185.1"/>
    </source>
</evidence>
<name>A0ABU9CNF9_9BURK</name>
<protein>
    <submittedName>
        <fullName evidence="2">DUF5655 domain-containing protein</fullName>
    </submittedName>
</protein>
<dbReference type="InterPro" id="IPR043714">
    <property type="entry name" value="DUF5655"/>
</dbReference>
<evidence type="ECO:0000313" key="3">
    <source>
        <dbReference type="Proteomes" id="UP001365405"/>
    </source>
</evidence>
<dbReference type="Proteomes" id="UP001365405">
    <property type="component" value="Unassembled WGS sequence"/>
</dbReference>